<dbReference type="EMBL" id="JBHLWI010000043">
    <property type="protein sequence ID" value="MFC0264145.1"/>
    <property type="molecule type" value="Genomic_DNA"/>
</dbReference>
<sequence length="230" mass="25871">MSNIKATILTPTPRLESSKLFFSTLGFQQFSENPLLYSDGKAYIEINPDRYARAGIKLYKNSWLDEVKKLAEITYIKETKEGYLLNDSSGAWIYLHEGELTTALTQSENSFSILGNSMGISLECMDAQKSYEIFTILGFQPIYGSLDSGFVVMANGDFGVSIMKPLTCPHLFFSPSLNYFNGVENLQVIQKIRDLKIPITEEITYFNKEGIVDNIIIRDPGGLGFFIFSD</sequence>
<proteinExistence type="predicted"/>
<gene>
    <name evidence="1" type="ORF">ACFFIP_15735</name>
</gene>
<keyword evidence="2" id="KW-1185">Reference proteome</keyword>
<evidence type="ECO:0000313" key="2">
    <source>
        <dbReference type="Proteomes" id="UP001589797"/>
    </source>
</evidence>
<comment type="caution">
    <text evidence="1">The sequence shown here is derived from an EMBL/GenBank/DDBJ whole genome shotgun (WGS) entry which is preliminary data.</text>
</comment>
<reference evidence="1 2" key="1">
    <citation type="submission" date="2024-09" db="EMBL/GenBank/DDBJ databases">
        <authorList>
            <person name="Sun Q."/>
            <person name="Mori K."/>
        </authorList>
    </citation>
    <scope>NUCLEOTIDE SEQUENCE [LARGE SCALE GENOMIC DNA]</scope>
    <source>
        <strain evidence="1 2">CCM 7650</strain>
    </source>
</reference>
<organism evidence="1 2">
    <name type="scientific">Fontibacter flavus</name>
    <dbReference type="NCBI Taxonomy" id="654838"/>
    <lineage>
        <taxon>Bacteria</taxon>
        <taxon>Pseudomonadati</taxon>
        <taxon>Bacteroidota</taxon>
        <taxon>Cytophagia</taxon>
        <taxon>Cytophagales</taxon>
        <taxon>Cyclobacteriaceae</taxon>
        <taxon>Fontibacter</taxon>
    </lineage>
</organism>
<evidence type="ECO:0000313" key="1">
    <source>
        <dbReference type="EMBL" id="MFC0264145.1"/>
    </source>
</evidence>
<evidence type="ECO:0008006" key="3">
    <source>
        <dbReference type="Google" id="ProtNLM"/>
    </source>
</evidence>
<name>A0ABV6FW81_9BACT</name>
<protein>
    <recommendedName>
        <fullName evidence="3">VOC domain-containing protein</fullName>
    </recommendedName>
</protein>
<dbReference type="Proteomes" id="UP001589797">
    <property type="component" value="Unassembled WGS sequence"/>
</dbReference>
<dbReference type="RefSeq" id="WP_382388657.1">
    <property type="nucleotide sequence ID" value="NZ_JBHLWI010000043.1"/>
</dbReference>
<accession>A0ABV6FW81</accession>